<dbReference type="OrthoDB" id="6458891at2"/>
<reference evidence="2 3" key="1">
    <citation type="submission" date="2019-07" db="EMBL/GenBank/DDBJ databases">
        <title>Whole genome shotgun sequence of Vibrio sagamiensis NBRC 104589.</title>
        <authorList>
            <person name="Hosoyama A."/>
            <person name="Uohara A."/>
            <person name="Ohji S."/>
            <person name="Ichikawa N."/>
        </authorList>
    </citation>
    <scope>NUCLEOTIDE SEQUENCE [LARGE SCALE GENOMIC DNA]</scope>
    <source>
        <strain evidence="2 3">NBRC 104589</strain>
    </source>
</reference>
<comment type="caution">
    <text evidence="2">The sequence shown here is derived from an EMBL/GenBank/DDBJ whole genome shotgun (WGS) entry which is preliminary data.</text>
</comment>
<evidence type="ECO:0008006" key="4">
    <source>
        <dbReference type="Google" id="ProtNLM"/>
    </source>
</evidence>
<proteinExistence type="predicted"/>
<feature type="region of interest" description="Disordered" evidence="1">
    <location>
        <begin position="1"/>
        <end position="48"/>
    </location>
</feature>
<feature type="compositionally biased region" description="Basic and acidic residues" evidence="1">
    <location>
        <begin position="23"/>
        <end position="43"/>
    </location>
</feature>
<evidence type="ECO:0000256" key="1">
    <source>
        <dbReference type="SAM" id="MobiDB-lite"/>
    </source>
</evidence>
<evidence type="ECO:0000313" key="3">
    <source>
        <dbReference type="Proteomes" id="UP000321922"/>
    </source>
</evidence>
<dbReference type="Proteomes" id="UP000321922">
    <property type="component" value="Unassembled WGS sequence"/>
</dbReference>
<protein>
    <recommendedName>
        <fullName evidence="4">ATP-dependent exonuclease</fullName>
    </recommendedName>
</protein>
<sequence length="197" mass="23089">MRSVSFSLPQRTERVSDVTPSKKSREESSAQPKRVRDVKQAEKRNKKQSRIFHIRRKPMTPQQQRQFARMLNSYQLRALRDWQGFTQSLPDKQQLNDAQLFILQAANHCQHLYPSSIRKKMANYLDTLGELAEGMEADSEILQQLIGNDHYLEGLLSMLALCRKYDARERRYQSKRNRDEQKEGGRKSSPELHGQSE</sequence>
<keyword evidence="3" id="KW-1185">Reference proteome</keyword>
<feature type="compositionally biased region" description="Polar residues" evidence="1">
    <location>
        <begin position="1"/>
        <end position="10"/>
    </location>
</feature>
<dbReference type="EMBL" id="BJXJ01000074">
    <property type="protein sequence ID" value="GEM77621.1"/>
    <property type="molecule type" value="Genomic_DNA"/>
</dbReference>
<gene>
    <name evidence="2" type="ORF">VSA01S_37330</name>
</gene>
<name>A0A511QK11_9VIBR</name>
<evidence type="ECO:0000313" key="2">
    <source>
        <dbReference type="EMBL" id="GEM77621.1"/>
    </source>
</evidence>
<organism evidence="2 3">
    <name type="scientific">Vibrio sagamiensis NBRC 104589</name>
    <dbReference type="NCBI Taxonomy" id="1219064"/>
    <lineage>
        <taxon>Bacteria</taxon>
        <taxon>Pseudomonadati</taxon>
        <taxon>Pseudomonadota</taxon>
        <taxon>Gammaproteobacteria</taxon>
        <taxon>Vibrionales</taxon>
        <taxon>Vibrionaceae</taxon>
        <taxon>Vibrio</taxon>
    </lineage>
</organism>
<accession>A0A511QK11</accession>
<feature type="region of interest" description="Disordered" evidence="1">
    <location>
        <begin position="170"/>
        <end position="197"/>
    </location>
</feature>
<dbReference type="RefSeq" id="WP_050567346.1">
    <property type="nucleotide sequence ID" value="NZ_BAOJ01000055.1"/>
</dbReference>
<dbReference type="AlphaFoldDB" id="A0A511QK11"/>